<dbReference type="CDD" id="cd08041">
    <property type="entry name" value="OBF_kDNA_ligase_like"/>
    <property type="match status" value="1"/>
</dbReference>
<dbReference type="SUPFAM" id="SSF50249">
    <property type="entry name" value="Nucleic acid-binding proteins"/>
    <property type="match status" value="1"/>
</dbReference>
<dbReference type="Gene3D" id="2.40.50.140">
    <property type="entry name" value="Nucleic acid-binding proteins"/>
    <property type="match status" value="1"/>
</dbReference>
<dbReference type="GO" id="GO:0016874">
    <property type="term" value="F:ligase activity"/>
    <property type="evidence" value="ECO:0007669"/>
    <property type="project" value="UniProtKB-KW"/>
</dbReference>
<dbReference type="PANTHER" id="PTHR47810:SF1">
    <property type="entry name" value="DNA LIGASE B"/>
    <property type="match status" value="1"/>
</dbReference>
<dbReference type="RefSeq" id="WP_186920662.1">
    <property type="nucleotide sequence ID" value="NZ_JACOFW010000001.1"/>
</dbReference>
<keyword evidence="4" id="KW-0234">DNA repair</keyword>
<feature type="domain" description="DNA ligase OB-like" evidence="5">
    <location>
        <begin position="253"/>
        <end position="316"/>
    </location>
</feature>
<dbReference type="Proteomes" id="UP000648257">
    <property type="component" value="Unassembled WGS sequence"/>
</dbReference>
<protein>
    <submittedName>
        <fullName evidence="6">DNA ligase</fullName>
    </submittedName>
</protein>
<name>A0ABR6WZ31_9BURK</name>
<accession>A0ABR6WZ31</accession>
<keyword evidence="1 6" id="KW-0436">Ligase</keyword>
<evidence type="ECO:0000256" key="4">
    <source>
        <dbReference type="ARBA" id="ARBA00023204"/>
    </source>
</evidence>
<dbReference type="SUPFAM" id="SSF56091">
    <property type="entry name" value="DNA ligase/mRNA capping enzyme, catalytic domain"/>
    <property type="match status" value="1"/>
</dbReference>
<dbReference type="EMBL" id="JACOFW010000001">
    <property type="protein sequence ID" value="MBC3805938.1"/>
    <property type="molecule type" value="Genomic_DNA"/>
</dbReference>
<gene>
    <name evidence="6" type="ORF">H8K52_01105</name>
</gene>
<dbReference type="Pfam" id="PF14743">
    <property type="entry name" value="DNA_ligase_OB_2"/>
    <property type="match status" value="1"/>
</dbReference>
<dbReference type="Gene3D" id="3.30.470.30">
    <property type="entry name" value="DNA ligase/mRNA capping enzyme"/>
    <property type="match status" value="1"/>
</dbReference>
<dbReference type="InterPro" id="IPR012340">
    <property type="entry name" value="NA-bd_OB-fold"/>
</dbReference>
<comment type="caution">
    <text evidence="6">The sequence shown here is derived from an EMBL/GenBank/DDBJ whole genome shotgun (WGS) entry which is preliminary data.</text>
</comment>
<proteinExistence type="predicted"/>
<sequence length="320" mass="36617">MKKYSNEIADESSSHQKRRRQMLFCSLLPLSFFTTLVNGKPDIPVETPVELYPMGSSSPSNLALVLPRPLADARQLSANITDYLMSEKLDGVRAYWDGQQLYFRSGRVINAPSWFTEKFPSHPMDGELWMGRAQFERLSGAVRRQQAQDKEWRQIQYCLFEYPLAAGDFRLRLQKLHNIVEVLQVPWLRVIPHESLKSVEQVEARLKQLMLQKAEGVVLHLASAEFEAGRSEFVYKLKPQHDAEAKVISIHSGKGKFEGMMGALELETPEGKRFKLGTGFADEQRRNPPQIGSFVTYRYRDLTSSGLPKFASFVRVHQPE</sequence>
<dbReference type="PANTHER" id="PTHR47810">
    <property type="entry name" value="DNA LIGASE"/>
    <property type="match status" value="1"/>
</dbReference>
<dbReference type="InterPro" id="IPR029319">
    <property type="entry name" value="DNA_ligase_OB"/>
</dbReference>
<evidence type="ECO:0000313" key="6">
    <source>
        <dbReference type="EMBL" id="MBC3805938.1"/>
    </source>
</evidence>
<evidence type="ECO:0000256" key="3">
    <source>
        <dbReference type="ARBA" id="ARBA00022763"/>
    </source>
</evidence>
<dbReference type="NCBIfam" id="NF006592">
    <property type="entry name" value="PRK09125.1"/>
    <property type="match status" value="1"/>
</dbReference>
<keyword evidence="2" id="KW-0235">DNA replication</keyword>
<keyword evidence="7" id="KW-1185">Reference proteome</keyword>
<dbReference type="CDD" id="cd07896">
    <property type="entry name" value="Adenylation_kDNA_ligase_like"/>
    <property type="match status" value="1"/>
</dbReference>
<evidence type="ECO:0000259" key="5">
    <source>
        <dbReference type="Pfam" id="PF14743"/>
    </source>
</evidence>
<dbReference type="Gene3D" id="3.30.1490.70">
    <property type="match status" value="1"/>
</dbReference>
<organism evidence="6 7">
    <name type="scientific">Undibacterium seohonense</name>
    <dbReference type="NCBI Taxonomy" id="1344950"/>
    <lineage>
        <taxon>Bacteria</taxon>
        <taxon>Pseudomonadati</taxon>
        <taxon>Pseudomonadota</taxon>
        <taxon>Betaproteobacteria</taxon>
        <taxon>Burkholderiales</taxon>
        <taxon>Oxalobacteraceae</taxon>
        <taxon>Undibacterium</taxon>
    </lineage>
</organism>
<dbReference type="InterPro" id="IPR050326">
    <property type="entry name" value="NAD_dep_DNA_ligaseB"/>
</dbReference>
<keyword evidence="3" id="KW-0227">DNA damage</keyword>
<evidence type="ECO:0000313" key="7">
    <source>
        <dbReference type="Proteomes" id="UP000648257"/>
    </source>
</evidence>
<evidence type="ECO:0000256" key="2">
    <source>
        <dbReference type="ARBA" id="ARBA00022705"/>
    </source>
</evidence>
<reference evidence="6 7" key="1">
    <citation type="submission" date="2020-08" db="EMBL/GenBank/DDBJ databases">
        <title>Novel species isolated from subtropical streams in China.</title>
        <authorList>
            <person name="Lu H."/>
        </authorList>
    </citation>
    <scope>NUCLEOTIDE SEQUENCE [LARGE SCALE GENOMIC DNA]</scope>
    <source>
        <strain evidence="6 7">KACC 16656</strain>
    </source>
</reference>
<evidence type="ECO:0000256" key="1">
    <source>
        <dbReference type="ARBA" id="ARBA00022598"/>
    </source>
</evidence>